<gene>
    <name evidence="1" type="ORF">DPMN_057456</name>
</gene>
<organism evidence="1 2">
    <name type="scientific">Dreissena polymorpha</name>
    <name type="common">Zebra mussel</name>
    <name type="synonym">Mytilus polymorpha</name>
    <dbReference type="NCBI Taxonomy" id="45954"/>
    <lineage>
        <taxon>Eukaryota</taxon>
        <taxon>Metazoa</taxon>
        <taxon>Spiralia</taxon>
        <taxon>Lophotrochozoa</taxon>
        <taxon>Mollusca</taxon>
        <taxon>Bivalvia</taxon>
        <taxon>Autobranchia</taxon>
        <taxon>Heteroconchia</taxon>
        <taxon>Euheterodonta</taxon>
        <taxon>Imparidentia</taxon>
        <taxon>Neoheterodontei</taxon>
        <taxon>Myida</taxon>
        <taxon>Dreissenoidea</taxon>
        <taxon>Dreissenidae</taxon>
        <taxon>Dreissena</taxon>
    </lineage>
</organism>
<reference evidence="1" key="1">
    <citation type="journal article" date="2019" name="bioRxiv">
        <title>The Genome of the Zebra Mussel, Dreissena polymorpha: A Resource for Invasive Species Research.</title>
        <authorList>
            <person name="McCartney M.A."/>
            <person name="Auch B."/>
            <person name="Kono T."/>
            <person name="Mallez S."/>
            <person name="Zhang Y."/>
            <person name="Obille A."/>
            <person name="Becker A."/>
            <person name="Abrahante J.E."/>
            <person name="Garbe J."/>
            <person name="Badalamenti J.P."/>
            <person name="Herman A."/>
            <person name="Mangelson H."/>
            <person name="Liachko I."/>
            <person name="Sullivan S."/>
            <person name="Sone E.D."/>
            <person name="Koren S."/>
            <person name="Silverstein K.A.T."/>
            <person name="Beckman K.B."/>
            <person name="Gohl D.M."/>
        </authorList>
    </citation>
    <scope>NUCLEOTIDE SEQUENCE</scope>
    <source>
        <strain evidence="1">Duluth1</strain>
        <tissue evidence="1">Whole animal</tissue>
    </source>
</reference>
<accession>A0A9D4C087</accession>
<name>A0A9D4C087_DREPO</name>
<evidence type="ECO:0000313" key="2">
    <source>
        <dbReference type="Proteomes" id="UP000828390"/>
    </source>
</evidence>
<evidence type="ECO:0000313" key="1">
    <source>
        <dbReference type="EMBL" id="KAH3714757.1"/>
    </source>
</evidence>
<keyword evidence="2" id="KW-1185">Reference proteome</keyword>
<sequence length="115" mass="12703">MAVGNADTWLSNKLSCISEHTGRSTQDNPMKIKATTAYQWGASQALLGRMTYDSCRLSTVECLCTVEGRISSLAVECVKRISSSVECRMIAVECVKPFDVRNHQLLESWSKKSPA</sequence>
<protein>
    <submittedName>
        <fullName evidence="1">Uncharacterized protein</fullName>
    </submittedName>
</protein>
<dbReference type="EMBL" id="JAIWYP010000013">
    <property type="protein sequence ID" value="KAH3714757.1"/>
    <property type="molecule type" value="Genomic_DNA"/>
</dbReference>
<dbReference type="Proteomes" id="UP000828390">
    <property type="component" value="Unassembled WGS sequence"/>
</dbReference>
<reference evidence="1" key="2">
    <citation type="submission" date="2020-11" db="EMBL/GenBank/DDBJ databases">
        <authorList>
            <person name="McCartney M.A."/>
            <person name="Auch B."/>
            <person name="Kono T."/>
            <person name="Mallez S."/>
            <person name="Becker A."/>
            <person name="Gohl D.M."/>
            <person name="Silverstein K.A.T."/>
            <person name="Koren S."/>
            <person name="Bechman K.B."/>
            <person name="Herman A."/>
            <person name="Abrahante J.E."/>
            <person name="Garbe J."/>
        </authorList>
    </citation>
    <scope>NUCLEOTIDE SEQUENCE</scope>
    <source>
        <strain evidence="1">Duluth1</strain>
        <tissue evidence="1">Whole animal</tissue>
    </source>
</reference>
<comment type="caution">
    <text evidence="1">The sequence shown here is derived from an EMBL/GenBank/DDBJ whole genome shotgun (WGS) entry which is preliminary data.</text>
</comment>
<dbReference type="AlphaFoldDB" id="A0A9D4C087"/>
<proteinExistence type="predicted"/>